<accession>B6K4Q4</accession>
<dbReference type="GO" id="GO:0005829">
    <property type="term" value="C:cytosol"/>
    <property type="evidence" value="ECO:0007669"/>
    <property type="project" value="UniProtKB-UniRule"/>
</dbReference>
<dbReference type="Proteomes" id="UP000001744">
    <property type="component" value="Unassembled WGS sequence"/>
</dbReference>
<comment type="pathway">
    <text evidence="5 6">tRNA modification; 5-methoxycarbonylmethyl-2-thiouridine-tRNA biosynthesis.</text>
</comment>
<protein>
    <recommendedName>
        <fullName evidence="5 6">Ubiquitin-related modifier 1</fullName>
    </recommendedName>
</protein>
<dbReference type="PANTHER" id="PTHR14986">
    <property type="entry name" value="RURM1 PROTEIN"/>
    <property type="match status" value="1"/>
</dbReference>
<keyword evidence="1 5" id="KW-0963">Cytoplasm</keyword>
<proteinExistence type="inferred from homology"/>
<dbReference type="VEuPathDB" id="FungiDB:SJAG_03616"/>
<dbReference type="Pfam" id="PF09138">
    <property type="entry name" value="Urm1"/>
    <property type="match status" value="1"/>
</dbReference>
<keyword evidence="4 5" id="KW-0833">Ubl conjugation pathway</keyword>
<dbReference type="CDD" id="cd01764">
    <property type="entry name" value="Ubl_Urm1"/>
    <property type="match status" value="1"/>
</dbReference>
<evidence type="ECO:0000256" key="1">
    <source>
        <dbReference type="ARBA" id="ARBA00022490"/>
    </source>
</evidence>
<dbReference type="OrthoDB" id="10248987at2759"/>
<dbReference type="SUPFAM" id="SSF54285">
    <property type="entry name" value="MoaD/ThiS"/>
    <property type="match status" value="1"/>
</dbReference>
<dbReference type="JaponicusDB" id="SJAG_03616">
    <property type="gene designation" value="urm1"/>
</dbReference>
<organism evidence="7 9">
    <name type="scientific">Schizosaccharomyces japonicus (strain yFS275 / FY16936)</name>
    <name type="common">Fission yeast</name>
    <dbReference type="NCBI Taxonomy" id="402676"/>
    <lineage>
        <taxon>Eukaryota</taxon>
        <taxon>Fungi</taxon>
        <taxon>Dikarya</taxon>
        <taxon>Ascomycota</taxon>
        <taxon>Taphrinomycotina</taxon>
        <taxon>Schizosaccharomycetes</taxon>
        <taxon>Schizosaccharomycetales</taxon>
        <taxon>Schizosaccharomycetaceae</taxon>
        <taxon>Schizosaccharomyces</taxon>
    </lineage>
</organism>
<dbReference type="eggNOG" id="KOG4146">
    <property type="taxonomic scope" value="Eukaryota"/>
</dbReference>
<comment type="subcellular location">
    <subcellularLocation>
        <location evidence="5 6">Cytoplasm</location>
    </subcellularLocation>
</comment>
<keyword evidence="9" id="KW-1185">Reference proteome</keyword>
<dbReference type="GO" id="GO:0034227">
    <property type="term" value="P:tRNA thio-modification"/>
    <property type="evidence" value="ECO:0007669"/>
    <property type="project" value="UniProtKB-UniRule"/>
</dbReference>
<dbReference type="STRING" id="402676.B6K4Q4"/>
<dbReference type="UniPathway" id="UPA00988"/>
<comment type="PTM">
    <text evidence="5">C-terminal thiocarboxylation occurs in 2 steps, it is first acyl-adenylated (-COAMP) via the hesA/moeB/thiF part of UBA4, then thiocarboxylated (-COSH) via the rhodanese domain of UBA4.</text>
</comment>
<comment type="caution">
    <text evidence="5">Lacks conserved residue(s) required for the propagation of feature annotation.</text>
</comment>
<dbReference type="GO" id="GO:0002098">
    <property type="term" value="P:tRNA wobble uridine modification"/>
    <property type="evidence" value="ECO:0007669"/>
    <property type="project" value="UniProtKB-UniRule"/>
</dbReference>
<dbReference type="GO" id="GO:0031386">
    <property type="term" value="F:protein tag activity"/>
    <property type="evidence" value="ECO:0000318"/>
    <property type="project" value="GO_Central"/>
</dbReference>
<dbReference type="HOGENOM" id="CLU_148208_0_0_1"/>
<dbReference type="OMA" id="DYELQPN"/>
<evidence type="ECO:0000256" key="3">
    <source>
        <dbReference type="ARBA" id="ARBA00022694"/>
    </source>
</evidence>
<keyword evidence="2 5" id="KW-1017">Isopeptide bond</keyword>
<dbReference type="AlphaFoldDB" id="B6K4Q4"/>
<evidence type="ECO:0000256" key="5">
    <source>
        <dbReference type="HAMAP-Rule" id="MF_03048"/>
    </source>
</evidence>
<dbReference type="EMBL" id="KE651167">
    <property type="protein sequence ID" value="EEB08461.1"/>
    <property type="molecule type" value="Genomic_DNA"/>
</dbReference>
<sequence>MSIRVELCGGLDLLFNKQKELTVQLTDIGQNATVGDLIQYMTNKIEDESKCELFVMDGSVRPGIIILVNDQDWELLDKEDYVLETKDNVVFVSTLHDHLGNISVQHSHRSVHLQ</sequence>
<dbReference type="GO" id="GO:0005634">
    <property type="term" value="C:nucleus"/>
    <property type="evidence" value="ECO:0000318"/>
    <property type="project" value="GO_Central"/>
</dbReference>
<gene>
    <name evidence="8" type="primary">urm1</name>
    <name evidence="5" type="synonym">URM1</name>
    <name evidence="7" type="ORF">SJAG_03616</name>
</gene>
<dbReference type="HAMAP" id="MF_03048">
    <property type="entry name" value="Urm1"/>
    <property type="match status" value="1"/>
</dbReference>
<evidence type="ECO:0000313" key="8">
    <source>
        <dbReference type="JaponicusDB" id="SJAG_03616"/>
    </source>
</evidence>
<name>B6K4Q4_SCHJY</name>
<dbReference type="InterPro" id="IPR016155">
    <property type="entry name" value="Mopterin_synth/thiamin_S_b"/>
</dbReference>
<dbReference type="PIRSF" id="PIRSF037379">
    <property type="entry name" value="Ubiquitin-related_modifier_1"/>
    <property type="match status" value="1"/>
</dbReference>
<dbReference type="GeneID" id="7051324"/>
<comment type="function">
    <text evidence="5">Acts as a sulfur carrier required for 2-thiolation of mcm(5)S(2)U at tRNA wobble positions of cytosolic tRNA(Lys), tRNA(Glu) and tRNA(Gln). Serves as sulfur donor in tRNA 2-thiolation reaction by being thiocarboxylated (-COSH) at its C-terminus by the MOCS3 homolog UBA4. The sulfur is then transferred to tRNA to form 2-thiolation of mcm(5)S(2)U. Prior mcm(5) tRNA modification by the elongator complex is required for 2-thiolation. Also acts as a ubiquitin-like protein (UBL) that is covalently conjugated via an isopeptide bond to lysine residues of target proteins such as AHP1. The thiocarboxylated form serves as substrate for conjugation and oxidative stress specifically induces the formation of UBL-protein conjugates.</text>
</comment>
<evidence type="ECO:0000313" key="7">
    <source>
        <dbReference type="EMBL" id="EEB08461.1"/>
    </source>
</evidence>
<dbReference type="Gene3D" id="3.10.20.30">
    <property type="match status" value="1"/>
</dbReference>
<evidence type="ECO:0000256" key="6">
    <source>
        <dbReference type="RuleBase" id="RU361182"/>
    </source>
</evidence>
<keyword evidence="3 5" id="KW-0819">tRNA processing</keyword>
<dbReference type="RefSeq" id="XP_002174754.1">
    <property type="nucleotide sequence ID" value="XM_002174718.1"/>
</dbReference>
<evidence type="ECO:0000256" key="4">
    <source>
        <dbReference type="ARBA" id="ARBA00022786"/>
    </source>
</evidence>
<evidence type="ECO:0000313" key="9">
    <source>
        <dbReference type="Proteomes" id="UP000001744"/>
    </source>
</evidence>
<dbReference type="GO" id="GO:0032447">
    <property type="term" value="P:protein urmylation"/>
    <property type="evidence" value="ECO:0000318"/>
    <property type="project" value="GO_Central"/>
</dbReference>
<comment type="similarity">
    <text evidence="5 6">Belongs to the URM1 family.</text>
</comment>
<evidence type="ECO:0000256" key="2">
    <source>
        <dbReference type="ARBA" id="ARBA00022499"/>
    </source>
</evidence>
<dbReference type="InterPro" id="IPR012675">
    <property type="entry name" value="Beta-grasp_dom_sf"/>
</dbReference>
<dbReference type="InterPro" id="IPR015221">
    <property type="entry name" value="Urm1"/>
</dbReference>
<reference evidence="7 9" key="1">
    <citation type="journal article" date="2011" name="Science">
        <title>Comparative functional genomics of the fission yeasts.</title>
        <authorList>
            <person name="Rhind N."/>
            <person name="Chen Z."/>
            <person name="Yassour M."/>
            <person name="Thompson D.A."/>
            <person name="Haas B.J."/>
            <person name="Habib N."/>
            <person name="Wapinski I."/>
            <person name="Roy S."/>
            <person name="Lin M.F."/>
            <person name="Heiman D.I."/>
            <person name="Young S.K."/>
            <person name="Furuya K."/>
            <person name="Guo Y."/>
            <person name="Pidoux A."/>
            <person name="Chen H.M."/>
            <person name="Robbertse B."/>
            <person name="Goldberg J.M."/>
            <person name="Aoki K."/>
            <person name="Bayne E.H."/>
            <person name="Berlin A.M."/>
            <person name="Desjardins C.A."/>
            <person name="Dobbs E."/>
            <person name="Dukaj L."/>
            <person name="Fan L."/>
            <person name="FitzGerald M.G."/>
            <person name="French C."/>
            <person name="Gujja S."/>
            <person name="Hansen K."/>
            <person name="Keifenheim D."/>
            <person name="Levin J.Z."/>
            <person name="Mosher R.A."/>
            <person name="Mueller C.A."/>
            <person name="Pfiffner J."/>
            <person name="Priest M."/>
            <person name="Russ C."/>
            <person name="Smialowska A."/>
            <person name="Swoboda P."/>
            <person name="Sykes S.M."/>
            <person name="Vaughn M."/>
            <person name="Vengrova S."/>
            <person name="Yoder R."/>
            <person name="Zeng Q."/>
            <person name="Allshire R."/>
            <person name="Baulcombe D."/>
            <person name="Birren B.W."/>
            <person name="Brown W."/>
            <person name="Ekwall K."/>
            <person name="Kellis M."/>
            <person name="Leatherwood J."/>
            <person name="Levin H."/>
            <person name="Margalit H."/>
            <person name="Martienssen R."/>
            <person name="Nieduszynski C.A."/>
            <person name="Spatafora J.W."/>
            <person name="Friedman N."/>
            <person name="Dalgaard J.Z."/>
            <person name="Baumann P."/>
            <person name="Niki H."/>
            <person name="Regev A."/>
            <person name="Nusbaum C."/>
        </authorList>
    </citation>
    <scope>NUCLEOTIDE SEQUENCE [LARGE SCALE GENOMIC DNA]</scope>
    <source>
        <strain evidence="9">yFS275 / FY16936</strain>
    </source>
</reference>